<dbReference type="RefSeq" id="WP_284076958.1">
    <property type="nucleotide sequence ID" value="NZ_JAVLSM010000007.1"/>
</dbReference>
<name>A0AAE4G890_9BURK</name>
<organism evidence="1">
    <name type="scientific">Herbaspirillum huttiense subsp. nephrolepidis</name>
    <dbReference type="NCBI Taxonomy" id="3075126"/>
    <lineage>
        <taxon>Bacteria</taxon>
        <taxon>Pseudomonadati</taxon>
        <taxon>Pseudomonadota</taxon>
        <taxon>Betaproteobacteria</taxon>
        <taxon>Burkholderiales</taxon>
        <taxon>Oxalobacteraceae</taxon>
        <taxon>Herbaspirillum</taxon>
    </lineage>
</organism>
<protein>
    <recommendedName>
        <fullName evidence="2">Molecular chaperone DnaJ</fullName>
    </recommendedName>
</protein>
<dbReference type="EMBL" id="JAVRAA010000005">
    <property type="protein sequence ID" value="MDT0337489.1"/>
    <property type="molecule type" value="Genomic_DNA"/>
</dbReference>
<dbReference type="Gene3D" id="2.10.230.10">
    <property type="entry name" value="Heat shock protein DnaJ, cysteine-rich domain"/>
    <property type="match status" value="1"/>
</dbReference>
<sequence>MLYDAHEYRAVDLAVGKQVKAELHAQGVVSYPAVCQSCHGTGKTLLGKCDNCGGKGSYELAV</sequence>
<gene>
    <name evidence="1" type="ORF">RJN63_11665</name>
</gene>
<evidence type="ECO:0008006" key="2">
    <source>
        <dbReference type="Google" id="ProtNLM"/>
    </source>
</evidence>
<accession>A0AAE4G890</accession>
<reference evidence="1" key="1">
    <citation type="submission" date="2023-02" db="EMBL/GenBank/DDBJ databases">
        <title>Description of Herbaspirillum huttiense subsp. nephrolepsisexaltata and Herbaspirillum huttiense subsp. lycopersicon.</title>
        <authorList>
            <person name="Poudel M."/>
            <person name="Sharma A."/>
            <person name="Goss E."/>
            <person name="Tapia J.H."/>
            <person name="Harmon C.M."/>
            <person name="Jones J.B."/>
        </authorList>
    </citation>
    <scope>NUCLEOTIDE SEQUENCE</scope>
    <source>
        <strain evidence="1">NC40101</strain>
    </source>
</reference>
<proteinExistence type="predicted"/>
<dbReference type="InterPro" id="IPR036410">
    <property type="entry name" value="HSP_DnaJ_Cys-rich_dom_sf"/>
</dbReference>
<dbReference type="AlphaFoldDB" id="A0AAE4G890"/>
<dbReference type="SUPFAM" id="SSF57938">
    <property type="entry name" value="DnaJ/Hsp40 cysteine-rich domain"/>
    <property type="match status" value="1"/>
</dbReference>
<evidence type="ECO:0000313" key="1">
    <source>
        <dbReference type="EMBL" id="MDT0337489.1"/>
    </source>
</evidence>
<comment type="caution">
    <text evidence="1">The sequence shown here is derived from an EMBL/GenBank/DDBJ whole genome shotgun (WGS) entry which is preliminary data.</text>
</comment>